<gene>
    <name evidence="2" type="ORF">MOQ_009797</name>
</gene>
<dbReference type="Proteomes" id="UP000007350">
    <property type="component" value="Unassembled WGS sequence"/>
</dbReference>
<protein>
    <submittedName>
        <fullName evidence="2">Uncharacterized protein</fullName>
    </submittedName>
</protein>
<accession>K2LUQ1</accession>
<proteinExistence type="predicted"/>
<evidence type="ECO:0000256" key="1">
    <source>
        <dbReference type="SAM" id="MobiDB-lite"/>
    </source>
</evidence>
<dbReference type="AlphaFoldDB" id="K2LUQ1"/>
<name>K2LUQ1_TRYCR</name>
<dbReference type="OrthoDB" id="10419707at2759"/>
<sequence length="208" mass="22503">MGCGTVAHHQRRQDEDLAATPTGMDFELSDDPVQATRIGGRSVSFPDVTAQRVLRLTHWTSTRFHGLGPPSATVHCRDGGRPPADSRHAATTETCCLVLREADWNASTSACATPLATVTAWMEMHRDTVRAARRTIPRGSRDSPRGISTDGMEHAECVAAAACNAHTASPGDSVPRAEVLRKREDRNYALRCGLSMLLVVHAKKLLPS</sequence>
<feature type="region of interest" description="Disordered" evidence="1">
    <location>
        <begin position="1"/>
        <end position="23"/>
    </location>
</feature>
<comment type="caution">
    <text evidence="2">The sequence shown here is derived from an EMBL/GenBank/DDBJ whole genome shotgun (WGS) entry which is preliminary data.</text>
</comment>
<evidence type="ECO:0000313" key="2">
    <source>
        <dbReference type="EMBL" id="EKF26503.1"/>
    </source>
</evidence>
<organism evidence="2 3">
    <name type="scientific">Trypanosoma cruzi marinkellei</name>
    <dbReference type="NCBI Taxonomy" id="85056"/>
    <lineage>
        <taxon>Eukaryota</taxon>
        <taxon>Discoba</taxon>
        <taxon>Euglenozoa</taxon>
        <taxon>Kinetoplastea</taxon>
        <taxon>Metakinetoplastina</taxon>
        <taxon>Trypanosomatida</taxon>
        <taxon>Trypanosomatidae</taxon>
        <taxon>Trypanosoma</taxon>
        <taxon>Schizotrypanum</taxon>
    </lineage>
</organism>
<reference evidence="2 3" key="1">
    <citation type="journal article" date="2012" name="BMC Genomics">
        <title>Comparative genomic analysis of human infective Trypanosoma cruzi lineages with the bat-restricted subspecies T. cruzi marinkellei.</title>
        <authorList>
            <person name="Franzen O."/>
            <person name="Talavera-Lopez C."/>
            <person name="Ochaya S."/>
            <person name="Butler C.E."/>
            <person name="Messenger L.A."/>
            <person name="Lewis M.D."/>
            <person name="Llewellyn M.S."/>
            <person name="Marinkelle C.J."/>
            <person name="Tyler K.M."/>
            <person name="Miles M.A."/>
            <person name="Andersson B."/>
        </authorList>
    </citation>
    <scope>NUCLEOTIDE SEQUENCE [LARGE SCALE GENOMIC DNA]</scope>
    <source>
        <strain evidence="2 3">B7</strain>
    </source>
</reference>
<evidence type="ECO:0000313" key="3">
    <source>
        <dbReference type="Proteomes" id="UP000007350"/>
    </source>
</evidence>
<dbReference type="EMBL" id="AHKC01020547">
    <property type="protein sequence ID" value="EKF26503.1"/>
    <property type="molecule type" value="Genomic_DNA"/>
</dbReference>
<keyword evidence="3" id="KW-1185">Reference proteome</keyword>